<comment type="subcellular location">
    <subcellularLocation>
        <location evidence="1">Cell membrane</location>
        <topology evidence="1">Multi-pass membrane protein</topology>
    </subcellularLocation>
</comment>
<accession>A0A1I0MFT3</accession>
<keyword evidence="5 7" id="KW-1133">Transmembrane helix</keyword>
<organism evidence="8 9">
    <name type="scientific">[Clostridium] fimetarium</name>
    <dbReference type="NCBI Taxonomy" id="99656"/>
    <lineage>
        <taxon>Bacteria</taxon>
        <taxon>Bacillati</taxon>
        <taxon>Bacillota</taxon>
        <taxon>Clostridia</taxon>
        <taxon>Lachnospirales</taxon>
        <taxon>Lachnospiraceae</taxon>
    </lineage>
</organism>
<evidence type="ECO:0000256" key="4">
    <source>
        <dbReference type="ARBA" id="ARBA00022692"/>
    </source>
</evidence>
<dbReference type="STRING" id="99656.SAMN05421659_101484"/>
<dbReference type="AlphaFoldDB" id="A0A1I0MFT3"/>
<reference evidence="8 9" key="1">
    <citation type="submission" date="2016-10" db="EMBL/GenBank/DDBJ databases">
        <authorList>
            <person name="de Groot N.N."/>
        </authorList>
    </citation>
    <scope>NUCLEOTIDE SEQUENCE [LARGE SCALE GENOMIC DNA]</scope>
    <source>
        <strain evidence="8 9">DSM 9179</strain>
    </source>
</reference>
<dbReference type="GO" id="GO:0005886">
    <property type="term" value="C:plasma membrane"/>
    <property type="evidence" value="ECO:0007669"/>
    <property type="project" value="UniProtKB-SubCell"/>
</dbReference>
<evidence type="ECO:0000256" key="6">
    <source>
        <dbReference type="ARBA" id="ARBA00023136"/>
    </source>
</evidence>
<evidence type="ECO:0000256" key="3">
    <source>
        <dbReference type="ARBA" id="ARBA00022475"/>
    </source>
</evidence>
<dbReference type="Pfam" id="PF03994">
    <property type="entry name" value="DUF350"/>
    <property type="match status" value="1"/>
</dbReference>
<proteinExistence type="inferred from homology"/>
<evidence type="ECO:0000256" key="1">
    <source>
        <dbReference type="ARBA" id="ARBA00004651"/>
    </source>
</evidence>
<name>A0A1I0MFT3_9FIRM</name>
<keyword evidence="6 7" id="KW-0472">Membrane</keyword>
<evidence type="ECO:0000256" key="2">
    <source>
        <dbReference type="ARBA" id="ARBA00005779"/>
    </source>
</evidence>
<evidence type="ECO:0000313" key="9">
    <source>
        <dbReference type="Proteomes" id="UP000199701"/>
    </source>
</evidence>
<dbReference type="InterPro" id="IPR007140">
    <property type="entry name" value="DUF350"/>
</dbReference>
<dbReference type="PANTHER" id="PTHR40043:SF1">
    <property type="entry name" value="UPF0719 INNER MEMBRANE PROTEIN YJFL"/>
    <property type="match status" value="1"/>
</dbReference>
<evidence type="ECO:0000313" key="8">
    <source>
        <dbReference type="EMBL" id="SEV87152.1"/>
    </source>
</evidence>
<protein>
    <submittedName>
        <fullName evidence="8">Putative membrane protein</fullName>
    </submittedName>
</protein>
<dbReference type="PANTHER" id="PTHR40043">
    <property type="entry name" value="UPF0719 INNER MEMBRANE PROTEIN YJFL"/>
    <property type="match status" value="1"/>
</dbReference>
<dbReference type="EMBL" id="FOJI01000001">
    <property type="protein sequence ID" value="SEV87152.1"/>
    <property type="molecule type" value="Genomic_DNA"/>
</dbReference>
<comment type="similarity">
    <text evidence="2">Belongs to the UPF0719 family.</text>
</comment>
<keyword evidence="9" id="KW-1185">Reference proteome</keyword>
<keyword evidence="4 7" id="KW-0812">Transmembrane</keyword>
<evidence type="ECO:0000256" key="5">
    <source>
        <dbReference type="ARBA" id="ARBA00022989"/>
    </source>
</evidence>
<sequence length="130" mass="13856">MNVYLNAGIYFLMTSVIILIAIFLFDLITKYKVWDEIAKGNVSVALATGGVVVGIANILKCAILTNESLIDTIIWGGIGSVVLLLVYLAFELLTPKLNVTEEIGKGNVAVGILSFVFSLAFSLIIGSSIS</sequence>
<evidence type="ECO:0000256" key="7">
    <source>
        <dbReference type="SAM" id="Phobius"/>
    </source>
</evidence>
<feature type="transmembrane region" description="Helical" evidence="7">
    <location>
        <begin position="72"/>
        <end position="90"/>
    </location>
</feature>
<dbReference type="RefSeq" id="WP_242940938.1">
    <property type="nucleotide sequence ID" value="NZ_FOJI01000001.1"/>
</dbReference>
<keyword evidence="3" id="KW-1003">Cell membrane</keyword>
<gene>
    <name evidence="8" type="ORF">SAMN05421659_101484</name>
</gene>
<dbReference type="Proteomes" id="UP000199701">
    <property type="component" value="Unassembled WGS sequence"/>
</dbReference>
<feature type="transmembrane region" description="Helical" evidence="7">
    <location>
        <begin position="40"/>
        <end position="60"/>
    </location>
</feature>
<feature type="transmembrane region" description="Helical" evidence="7">
    <location>
        <begin position="110"/>
        <end position="129"/>
    </location>
</feature>
<feature type="transmembrane region" description="Helical" evidence="7">
    <location>
        <begin position="7"/>
        <end position="28"/>
    </location>
</feature>